<dbReference type="CDD" id="cd03215">
    <property type="entry name" value="ABC_Carb_Monos_II"/>
    <property type="match status" value="1"/>
</dbReference>
<protein>
    <submittedName>
        <fullName evidence="11">Unannotated protein</fullName>
    </submittedName>
</protein>
<dbReference type="InterPro" id="IPR003593">
    <property type="entry name" value="AAA+_ATPase"/>
</dbReference>
<gene>
    <name evidence="10" type="ORF">UFOPK2996_00757</name>
    <name evidence="11" type="ORF">UFOPK3317_00044</name>
</gene>
<dbReference type="AlphaFoldDB" id="A0A6J7CB99"/>
<reference evidence="11" key="1">
    <citation type="submission" date="2020-05" db="EMBL/GenBank/DDBJ databases">
        <authorList>
            <person name="Chiriac C."/>
            <person name="Salcher M."/>
            <person name="Ghai R."/>
            <person name="Kavagutti S V."/>
        </authorList>
    </citation>
    <scope>NUCLEOTIDE SEQUENCE</scope>
</reference>
<dbReference type="FunFam" id="3.40.50.300:FF:000127">
    <property type="entry name" value="Ribose import ATP-binding protein RbsA"/>
    <property type="match status" value="1"/>
</dbReference>
<evidence type="ECO:0000313" key="10">
    <source>
        <dbReference type="EMBL" id="CAB4795445.1"/>
    </source>
</evidence>
<keyword evidence="8" id="KW-0472">Membrane</keyword>
<accession>A0A6J7CB99</accession>
<name>A0A6J7CB99_9ZZZZ</name>
<dbReference type="EMBL" id="CAFAAH010000087">
    <property type="protein sequence ID" value="CAB4795445.1"/>
    <property type="molecule type" value="Genomic_DNA"/>
</dbReference>
<comment type="subcellular location">
    <subcellularLocation>
        <location evidence="1">Cell membrane</location>
        <topology evidence="1">Peripheral membrane protein</topology>
    </subcellularLocation>
</comment>
<sequence length="527" mass="55411">MSSARFQRVKELGAETASFGGRPGEIPGVPPALSARKIVKRFPGVLANDHVDVDLRRGEVHALLGENGAGKSTLAAVLCGLYVPEEGELLLDGVSTVLHSPRDGLARGIGMVHQHFRLIDRFTVAENIVLGDRSQPLVLRKENIDRAVAEIAERYGLPIDPAAHVGDLSVGQRQRVEIVKTLYQGAEILLLDEPTSVLTPQEAEALFATVRSMTADGKSVVFISHKLGEVLDIADRVTVMRDGRVTGDVDTKSTTREELARMMVGRDVDLSPRRADAPSGATRLQVSGVSLVGARGPVVQDVSFEVRAGEILGIAGVSGNGQRELAEIIAGVERLSSGEVVVDGVDVTGKGPRAARAAGLAYVPEDRLGTGLAPGLSIAENIMLTRPRGFFLKRSAAKAEAQEIIAKFEVKTTGPGAVTAGLSGGNAQKILLGRELGSTDGAHSAQVLLAASPTRGLDVGAIETVWALLHSARSKGAAVLLISEDLEEVLAISDRVLVIFDGRIVYETPGLGASRERIGLAMAGVAP</sequence>
<keyword evidence="5" id="KW-0547">Nucleotide-binding</keyword>
<evidence type="ECO:0000259" key="9">
    <source>
        <dbReference type="PROSITE" id="PS50893"/>
    </source>
</evidence>
<evidence type="ECO:0000313" key="11">
    <source>
        <dbReference type="EMBL" id="CAB4855356.1"/>
    </source>
</evidence>
<evidence type="ECO:0000256" key="4">
    <source>
        <dbReference type="ARBA" id="ARBA00022737"/>
    </source>
</evidence>
<dbReference type="SMART" id="SM00382">
    <property type="entry name" value="AAA"/>
    <property type="match status" value="1"/>
</dbReference>
<dbReference type="GO" id="GO:0005886">
    <property type="term" value="C:plasma membrane"/>
    <property type="evidence" value="ECO:0007669"/>
    <property type="project" value="UniProtKB-SubCell"/>
</dbReference>
<dbReference type="SUPFAM" id="SSF52540">
    <property type="entry name" value="P-loop containing nucleoside triphosphate hydrolases"/>
    <property type="match status" value="2"/>
</dbReference>
<dbReference type="InterPro" id="IPR027417">
    <property type="entry name" value="P-loop_NTPase"/>
</dbReference>
<dbReference type="PROSITE" id="PS50893">
    <property type="entry name" value="ABC_TRANSPORTER_2"/>
    <property type="match status" value="2"/>
</dbReference>
<dbReference type="Pfam" id="PF00005">
    <property type="entry name" value="ABC_tran"/>
    <property type="match status" value="2"/>
</dbReference>
<proteinExistence type="predicted"/>
<dbReference type="EMBL" id="CAFBLK010000003">
    <property type="protein sequence ID" value="CAB4855356.1"/>
    <property type="molecule type" value="Genomic_DNA"/>
</dbReference>
<evidence type="ECO:0000256" key="6">
    <source>
        <dbReference type="ARBA" id="ARBA00022840"/>
    </source>
</evidence>
<dbReference type="PANTHER" id="PTHR43790">
    <property type="entry name" value="CARBOHYDRATE TRANSPORT ATP-BINDING PROTEIN MG119-RELATED"/>
    <property type="match status" value="1"/>
</dbReference>
<dbReference type="GO" id="GO:0016887">
    <property type="term" value="F:ATP hydrolysis activity"/>
    <property type="evidence" value="ECO:0007669"/>
    <property type="project" value="InterPro"/>
</dbReference>
<organism evidence="11">
    <name type="scientific">freshwater metagenome</name>
    <dbReference type="NCBI Taxonomy" id="449393"/>
    <lineage>
        <taxon>unclassified sequences</taxon>
        <taxon>metagenomes</taxon>
        <taxon>ecological metagenomes</taxon>
    </lineage>
</organism>
<evidence type="ECO:0000256" key="7">
    <source>
        <dbReference type="ARBA" id="ARBA00022967"/>
    </source>
</evidence>
<evidence type="ECO:0000256" key="1">
    <source>
        <dbReference type="ARBA" id="ARBA00004202"/>
    </source>
</evidence>
<dbReference type="Gene3D" id="3.40.50.300">
    <property type="entry name" value="P-loop containing nucleotide triphosphate hydrolases"/>
    <property type="match status" value="2"/>
</dbReference>
<keyword evidence="4" id="KW-0677">Repeat</keyword>
<dbReference type="PANTHER" id="PTHR43790:SF4">
    <property type="entry name" value="GUANOSINE IMPORT ATP-BINDING PROTEIN NUPO"/>
    <property type="match status" value="1"/>
</dbReference>
<evidence type="ECO:0000256" key="5">
    <source>
        <dbReference type="ARBA" id="ARBA00022741"/>
    </source>
</evidence>
<keyword evidence="6" id="KW-0067">ATP-binding</keyword>
<feature type="domain" description="ABC transporter" evidence="9">
    <location>
        <begin position="284"/>
        <end position="526"/>
    </location>
</feature>
<evidence type="ECO:0000256" key="8">
    <source>
        <dbReference type="ARBA" id="ARBA00023136"/>
    </source>
</evidence>
<dbReference type="InterPro" id="IPR003439">
    <property type="entry name" value="ABC_transporter-like_ATP-bd"/>
</dbReference>
<keyword evidence="7" id="KW-1278">Translocase</keyword>
<evidence type="ECO:0000256" key="2">
    <source>
        <dbReference type="ARBA" id="ARBA00022448"/>
    </source>
</evidence>
<dbReference type="CDD" id="cd03216">
    <property type="entry name" value="ABC_Carb_Monos_I"/>
    <property type="match status" value="1"/>
</dbReference>
<keyword evidence="2" id="KW-0813">Transport</keyword>
<feature type="domain" description="ABC transporter" evidence="9">
    <location>
        <begin position="33"/>
        <end position="267"/>
    </location>
</feature>
<evidence type="ECO:0000256" key="3">
    <source>
        <dbReference type="ARBA" id="ARBA00022475"/>
    </source>
</evidence>
<dbReference type="InterPro" id="IPR050107">
    <property type="entry name" value="ABC_carbohydrate_import_ATPase"/>
</dbReference>
<keyword evidence="3" id="KW-1003">Cell membrane</keyword>
<dbReference type="GO" id="GO:0005524">
    <property type="term" value="F:ATP binding"/>
    <property type="evidence" value="ECO:0007669"/>
    <property type="project" value="UniProtKB-KW"/>
</dbReference>
<dbReference type="PROSITE" id="PS00211">
    <property type="entry name" value="ABC_TRANSPORTER_1"/>
    <property type="match status" value="2"/>
</dbReference>
<dbReference type="InterPro" id="IPR017871">
    <property type="entry name" value="ABC_transporter-like_CS"/>
</dbReference>